<dbReference type="PANTHER" id="PTHR42898:SF101">
    <property type="entry name" value="ENOYL-(ACYL CARRIER) REDUCTASE"/>
    <property type="match status" value="1"/>
</dbReference>
<evidence type="ECO:0000313" key="5">
    <source>
        <dbReference type="Proteomes" id="UP000027138"/>
    </source>
</evidence>
<sequence>MAKAEPSSREKRWSLKGMTALVTGGTKGIGHAIVEELAEFGAAVHTCSRNQKELDQCLQKWQSKGFKVTGSVCDVSIRAQRGKLIETVSSIFDRKLNILVNNAATNTFKEALKDTAEDISTVMSTNFESAYHLSQLSHPLLKASQNGSIVNISSIATIIAVPRCAVHAASKGAMQQITKNLACEWAKDMIRVNAILPGLVDTPLLDYAKKISGSSEDMECLTRAIPLSREGKPEEIASVVAFLCFPASSYITGQNIIVDGGCTVNGF</sequence>
<proteinExistence type="inferred from homology"/>
<keyword evidence="5" id="KW-1185">Reference proteome</keyword>
<evidence type="ECO:0000256" key="1">
    <source>
        <dbReference type="ARBA" id="ARBA00022857"/>
    </source>
</evidence>
<gene>
    <name evidence="4" type="ORF">JCGZ_13724</name>
</gene>
<reference evidence="4 5" key="1">
    <citation type="journal article" date="2014" name="PLoS ONE">
        <title>Global Analysis of Gene Expression Profiles in Physic Nut (Jatropha curcas L.) Seedlings Exposed to Salt Stress.</title>
        <authorList>
            <person name="Zhang L."/>
            <person name="Zhang C."/>
            <person name="Wu P."/>
            <person name="Chen Y."/>
            <person name="Li M."/>
            <person name="Jiang H."/>
            <person name="Wu G."/>
        </authorList>
    </citation>
    <scope>NUCLEOTIDE SEQUENCE [LARGE SCALE GENOMIC DNA]</scope>
    <source>
        <strain evidence="5">cv. GZQX0401</strain>
        <tissue evidence="4">Young leaves</tissue>
    </source>
</reference>
<dbReference type="Proteomes" id="UP000027138">
    <property type="component" value="Unassembled WGS sequence"/>
</dbReference>
<dbReference type="Pfam" id="PF13561">
    <property type="entry name" value="adh_short_C2"/>
    <property type="match status" value="1"/>
</dbReference>
<dbReference type="EMBL" id="KK914641">
    <property type="protein sequence ID" value="KDP30781.1"/>
    <property type="molecule type" value="Genomic_DNA"/>
</dbReference>
<evidence type="ECO:0000256" key="3">
    <source>
        <dbReference type="ARBA" id="ARBA00025714"/>
    </source>
</evidence>
<dbReference type="GO" id="GO:0016491">
    <property type="term" value="F:oxidoreductase activity"/>
    <property type="evidence" value="ECO:0007669"/>
    <property type="project" value="UniProtKB-KW"/>
</dbReference>
<dbReference type="SUPFAM" id="SSF51735">
    <property type="entry name" value="NAD(P)-binding Rossmann-fold domains"/>
    <property type="match status" value="1"/>
</dbReference>
<name>A0A067K3K0_JATCU</name>
<dbReference type="InterPro" id="IPR002347">
    <property type="entry name" value="SDR_fam"/>
</dbReference>
<organism evidence="4 5">
    <name type="scientific">Jatropha curcas</name>
    <name type="common">Barbados nut</name>
    <dbReference type="NCBI Taxonomy" id="180498"/>
    <lineage>
        <taxon>Eukaryota</taxon>
        <taxon>Viridiplantae</taxon>
        <taxon>Streptophyta</taxon>
        <taxon>Embryophyta</taxon>
        <taxon>Tracheophyta</taxon>
        <taxon>Spermatophyta</taxon>
        <taxon>Magnoliopsida</taxon>
        <taxon>eudicotyledons</taxon>
        <taxon>Gunneridae</taxon>
        <taxon>Pentapetalae</taxon>
        <taxon>rosids</taxon>
        <taxon>fabids</taxon>
        <taxon>Malpighiales</taxon>
        <taxon>Euphorbiaceae</taxon>
        <taxon>Crotonoideae</taxon>
        <taxon>Jatropheae</taxon>
        <taxon>Jatropha</taxon>
    </lineage>
</organism>
<dbReference type="PRINTS" id="PR00080">
    <property type="entry name" value="SDRFAMILY"/>
</dbReference>
<dbReference type="KEGG" id="jcu:105640835"/>
<dbReference type="Gene3D" id="3.40.50.720">
    <property type="entry name" value="NAD(P)-binding Rossmann-like Domain"/>
    <property type="match status" value="1"/>
</dbReference>
<evidence type="ECO:0000256" key="2">
    <source>
        <dbReference type="ARBA" id="ARBA00023002"/>
    </source>
</evidence>
<dbReference type="PANTHER" id="PTHR42898">
    <property type="entry name" value="TROPINONE REDUCTASE"/>
    <property type="match status" value="1"/>
</dbReference>
<protein>
    <submittedName>
        <fullName evidence="4">Uncharacterized protein</fullName>
    </submittedName>
</protein>
<dbReference type="PRINTS" id="PR00081">
    <property type="entry name" value="GDHRDH"/>
</dbReference>
<dbReference type="FunFam" id="3.40.50.720:FF:000084">
    <property type="entry name" value="Short-chain dehydrogenase reductase"/>
    <property type="match status" value="1"/>
</dbReference>
<dbReference type="OrthoDB" id="417891at2759"/>
<evidence type="ECO:0000313" key="4">
    <source>
        <dbReference type="EMBL" id="KDP30781.1"/>
    </source>
</evidence>
<keyword evidence="1" id="KW-0521">NADP</keyword>
<dbReference type="AlphaFoldDB" id="A0A067K3K0"/>
<dbReference type="STRING" id="180498.A0A067K3K0"/>
<keyword evidence="2" id="KW-0560">Oxidoreductase</keyword>
<accession>A0A067K3K0</accession>
<dbReference type="InterPro" id="IPR045000">
    <property type="entry name" value="TR"/>
</dbReference>
<comment type="similarity">
    <text evidence="3">Belongs to the short-chain dehydrogenases/reductases (SDR) family. SDR65C subfamily.</text>
</comment>
<dbReference type="InterPro" id="IPR036291">
    <property type="entry name" value="NAD(P)-bd_dom_sf"/>
</dbReference>